<accession>A0ACB7WL15</accession>
<sequence length="496" mass="53536">MGSRKHRWRLSFHRSRSRSPSSSPSPSTEPPPEFLCPLSSTLMADPVVVPSGHTFERTVIQACNDLHFVPPIISSQSSPLLLIPNSALASAISRWCELSGHPHPVPLPLDSAIALVRRLMAVDNGGPKSCSISSEDATPTPTPTATASAFSVSSSSSSEIVDETLDDPLEIEILNKIKDPRVSEQESGLISLRRATREGQERRISLCTRRLLAALRPMLVSRYESIQANAVAALVNLSLEAKNKVPVVRSGAVPALVDVLRCGHDEARDHAAGAIFSLAMEDENKAAIGVLGAVPPLIHLFCRSVEKDLARRDAGMAIYHLCLASSNRARVVRTPGAVRGLLGVAKEGGEIGKVAMRVIGVIAGAEEARTAMMDAGAVAVMVEMMKKGIDEEGCVVAMYGMSRGSGWRFRGLAREVGAEEVVERVVEKEGRTEMVKEMGRRVVKVMRGEMEMEVEMEMGRSVRSENGEWLGRKMMMGRRDLGSGGGELEVVNSAEF</sequence>
<organism evidence="1 2">
    <name type="scientific">Dioscorea alata</name>
    <name type="common">Purple yam</name>
    <dbReference type="NCBI Taxonomy" id="55571"/>
    <lineage>
        <taxon>Eukaryota</taxon>
        <taxon>Viridiplantae</taxon>
        <taxon>Streptophyta</taxon>
        <taxon>Embryophyta</taxon>
        <taxon>Tracheophyta</taxon>
        <taxon>Spermatophyta</taxon>
        <taxon>Magnoliopsida</taxon>
        <taxon>Liliopsida</taxon>
        <taxon>Dioscoreales</taxon>
        <taxon>Dioscoreaceae</taxon>
        <taxon>Dioscorea</taxon>
    </lineage>
</organism>
<evidence type="ECO:0000313" key="1">
    <source>
        <dbReference type="EMBL" id="KAH7688820.1"/>
    </source>
</evidence>
<comment type="caution">
    <text evidence="1">The sequence shown here is derived from an EMBL/GenBank/DDBJ whole genome shotgun (WGS) entry which is preliminary data.</text>
</comment>
<name>A0ACB7WL15_DIOAL</name>
<dbReference type="Proteomes" id="UP000827976">
    <property type="component" value="Chromosome 3"/>
</dbReference>
<evidence type="ECO:0000313" key="2">
    <source>
        <dbReference type="Proteomes" id="UP000827976"/>
    </source>
</evidence>
<reference evidence="2" key="1">
    <citation type="journal article" date="2022" name="Nat. Commun.">
        <title>Chromosome evolution and the genetic basis of agronomically important traits in greater yam.</title>
        <authorList>
            <person name="Bredeson J.V."/>
            <person name="Lyons J.B."/>
            <person name="Oniyinde I.O."/>
            <person name="Okereke N.R."/>
            <person name="Kolade O."/>
            <person name="Nnabue I."/>
            <person name="Nwadili C.O."/>
            <person name="Hribova E."/>
            <person name="Parker M."/>
            <person name="Nwogha J."/>
            <person name="Shu S."/>
            <person name="Carlson J."/>
            <person name="Kariba R."/>
            <person name="Muthemba S."/>
            <person name="Knop K."/>
            <person name="Barton G.J."/>
            <person name="Sherwood A.V."/>
            <person name="Lopez-Montes A."/>
            <person name="Asiedu R."/>
            <person name="Jamnadass R."/>
            <person name="Muchugi A."/>
            <person name="Goodstein D."/>
            <person name="Egesi C.N."/>
            <person name="Featherston J."/>
            <person name="Asfaw A."/>
            <person name="Simpson G.G."/>
            <person name="Dolezel J."/>
            <person name="Hendre P.S."/>
            <person name="Van Deynze A."/>
            <person name="Kumar P.L."/>
            <person name="Obidiegwu J.E."/>
            <person name="Bhattacharjee R."/>
            <person name="Rokhsar D.S."/>
        </authorList>
    </citation>
    <scope>NUCLEOTIDE SEQUENCE [LARGE SCALE GENOMIC DNA]</scope>
    <source>
        <strain evidence="2">cv. TDa95/00328</strain>
    </source>
</reference>
<dbReference type="EMBL" id="CM037013">
    <property type="protein sequence ID" value="KAH7688820.1"/>
    <property type="molecule type" value="Genomic_DNA"/>
</dbReference>
<proteinExistence type="predicted"/>
<keyword evidence="2" id="KW-1185">Reference proteome</keyword>
<protein>
    <submittedName>
        <fullName evidence="1">Zinc finger RING/FYVE/PHD-type protein</fullName>
    </submittedName>
</protein>
<gene>
    <name evidence="1" type="ORF">IHE45_03G056000</name>
</gene>